<dbReference type="Proteomes" id="UP001299876">
    <property type="component" value="Unassembled WGS sequence"/>
</dbReference>
<proteinExistence type="predicted"/>
<dbReference type="EMBL" id="JAKNRW010000001">
    <property type="protein sequence ID" value="MCK1788696.1"/>
    <property type="molecule type" value="Genomic_DNA"/>
</dbReference>
<protein>
    <submittedName>
        <fullName evidence="1">Uncharacterized protein</fullName>
    </submittedName>
</protein>
<accession>A0ABT0ETC1</accession>
<organism evidence="1 2">
    <name type="scientific">Pseudomonas violetae</name>
    <dbReference type="NCBI Taxonomy" id="2915813"/>
    <lineage>
        <taxon>Bacteria</taxon>
        <taxon>Pseudomonadati</taxon>
        <taxon>Pseudomonadota</taxon>
        <taxon>Gammaproteobacteria</taxon>
        <taxon>Pseudomonadales</taxon>
        <taxon>Pseudomonadaceae</taxon>
        <taxon>Pseudomonas</taxon>
    </lineage>
</organism>
<evidence type="ECO:0000313" key="2">
    <source>
        <dbReference type="Proteomes" id="UP001299876"/>
    </source>
</evidence>
<name>A0ABT0ETC1_9PSED</name>
<evidence type="ECO:0000313" key="1">
    <source>
        <dbReference type="EMBL" id="MCK1788696.1"/>
    </source>
</evidence>
<comment type="caution">
    <text evidence="1">The sequence shown here is derived from an EMBL/GenBank/DDBJ whole genome shotgun (WGS) entry which is preliminary data.</text>
</comment>
<gene>
    <name evidence="1" type="ORF">L9059_00515</name>
</gene>
<reference evidence="1 2" key="1">
    <citation type="submission" date="2022-02" db="EMBL/GenBank/DDBJ databases">
        <title>Comparative genomics of the first Antarctic Pseudomonas spp. capable of biotransforming 2,4,6-Trinitrotoluene.</title>
        <authorList>
            <person name="Cabrera M.A."/>
            <person name="Marquez S.L."/>
            <person name="Perez-Donoso J.M."/>
        </authorList>
    </citation>
    <scope>NUCLEOTIDE SEQUENCE [LARGE SCALE GENOMIC DNA]</scope>
    <source>
        <strain evidence="1 2">TNT19</strain>
    </source>
</reference>
<dbReference type="RefSeq" id="WP_247285680.1">
    <property type="nucleotide sequence ID" value="NZ_JAKNRW010000001.1"/>
</dbReference>
<sequence>MIGLFSSQLPHYVADQGFSFEGHFRNGAECILARPEAPKAHFPDSMPLEFVRDTIEAWNVELKGFYPGTGYYAFDQEYEMANPSSGHVLVLFADDSFCNSFLGSVASETLPPKIGGSMKQYFGARG</sequence>
<keyword evidence="2" id="KW-1185">Reference proteome</keyword>